<dbReference type="EMBL" id="BT136620">
    <property type="protein sequence ID" value="AFK36415.1"/>
    <property type="molecule type" value="mRNA"/>
</dbReference>
<evidence type="ECO:0000313" key="2">
    <source>
        <dbReference type="EMBL" id="AFK36415.1"/>
    </source>
</evidence>
<protein>
    <submittedName>
        <fullName evidence="2">Uncharacterized protein</fullName>
    </submittedName>
</protein>
<dbReference type="AlphaFoldDB" id="I3S823"/>
<evidence type="ECO:0000256" key="1">
    <source>
        <dbReference type="SAM" id="MobiDB-lite"/>
    </source>
</evidence>
<accession>I3S823</accession>
<name>I3S823_LOTJA</name>
<sequence length="59" mass="6669">MCQSKLQALYRPKAKGKRKKQRAPGEKTGRKKTTTLCTVIVGACPRKKKKATRRHKTTS</sequence>
<proteinExistence type="evidence at transcript level"/>
<feature type="compositionally biased region" description="Basic residues" evidence="1">
    <location>
        <begin position="12"/>
        <end position="22"/>
    </location>
</feature>
<feature type="region of interest" description="Disordered" evidence="1">
    <location>
        <begin position="1"/>
        <end position="32"/>
    </location>
</feature>
<reference evidence="2" key="1">
    <citation type="submission" date="2012-05" db="EMBL/GenBank/DDBJ databases">
        <authorList>
            <person name="Krishnakumar V."/>
            <person name="Cheung F."/>
            <person name="Xiao Y."/>
            <person name="Chan A."/>
            <person name="Moskal W.A."/>
            <person name="Town C.D."/>
        </authorList>
    </citation>
    <scope>NUCLEOTIDE SEQUENCE</scope>
</reference>
<organism evidence="2">
    <name type="scientific">Lotus japonicus</name>
    <name type="common">Lotus corniculatus var. japonicus</name>
    <dbReference type="NCBI Taxonomy" id="34305"/>
    <lineage>
        <taxon>Eukaryota</taxon>
        <taxon>Viridiplantae</taxon>
        <taxon>Streptophyta</taxon>
        <taxon>Embryophyta</taxon>
        <taxon>Tracheophyta</taxon>
        <taxon>Spermatophyta</taxon>
        <taxon>Magnoliopsida</taxon>
        <taxon>eudicotyledons</taxon>
        <taxon>Gunneridae</taxon>
        <taxon>Pentapetalae</taxon>
        <taxon>rosids</taxon>
        <taxon>fabids</taxon>
        <taxon>Fabales</taxon>
        <taxon>Fabaceae</taxon>
        <taxon>Papilionoideae</taxon>
        <taxon>50 kb inversion clade</taxon>
        <taxon>NPAAA clade</taxon>
        <taxon>Hologalegina</taxon>
        <taxon>robinioid clade</taxon>
        <taxon>Loteae</taxon>
        <taxon>Lotus</taxon>
    </lineage>
</organism>